<reference evidence="3 4" key="2">
    <citation type="journal article" date="2017" name="Nature">
        <title>The Apostasia genome and the evolution of orchids.</title>
        <authorList>
            <person name="Zhang G.Q."/>
            <person name="Liu K.W."/>
            <person name="Li Z."/>
            <person name="Lohaus R."/>
            <person name="Hsiao Y.Y."/>
            <person name="Niu S.C."/>
            <person name="Wang J.Y."/>
            <person name="Lin Y.C."/>
            <person name="Xu Q."/>
            <person name="Chen L.J."/>
            <person name="Yoshida K."/>
            <person name="Fujiwara S."/>
            <person name="Wang Z.W."/>
            <person name="Zhang Y.Q."/>
            <person name="Mitsuda N."/>
            <person name="Wang M."/>
            <person name="Liu G.H."/>
            <person name="Pecoraro L."/>
            <person name="Huang H.X."/>
            <person name="Xiao X.J."/>
            <person name="Lin M."/>
            <person name="Wu X.Y."/>
            <person name="Wu W.L."/>
            <person name="Chen Y.Y."/>
            <person name="Chang S.B."/>
            <person name="Sakamoto S."/>
            <person name="Ohme-Takagi M."/>
            <person name="Yagi M."/>
            <person name="Zeng S.J."/>
            <person name="Shen C.Y."/>
            <person name="Yeh C.M."/>
            <person name="Luo Y.B."/>
            <person name="Tsai W.C."/>
            <person name="Van de Peer Y."/>
            <person name="Liu Z.J."/>
        </authorList>
    </citation>
    <scope>NUCLEOTIDE SEQUENCE [LARGE SCALE GENOMIC DNA]</scope>
    <source>
        <tissue evidence="3">The whole plant</tissue>
    </source>
</reference>
<organism evidence="3 4">
    <name type="scientific">Dendrobium catenatum</name>
    <dbReference type="NCBI Taxonomy" id="906689"/>
    <lineage>
        <taxon>Eukaryota</taxon>
        <taxon>Viridiplantae</taxon>
        <taxon>Streptophyta</taxon>
        <taxon>Embryophyta</taxon>
        <taxon>Tracheophyta</taxon>
        <taxon>Spermatophyta</taxon>
        <taxon>Magnoliopsida</taxon>
        <taxon>Liliopsida</taxon>
        <taxon>Asparagales</taxon>
        <taxon>Orchidaceae</taxon>
        <taxon>Epidendroideae</taxon>
        <taxon>Malaxideae</taxon>
        <taxon>Dendrobiinae</taxon>
        <taxon>Dendrobium</taxon>
    </lineage>
</organism>
<evidence type="ECO:0000313" key="4">
    <source>
        <dbReference type="Proteomes" id="UP000233837"/>
    </source>
</evidence>
<dbReference type="InterPro" id="IPR025315">
    <property type="entry name" value="DUF4220"/>
</dbReference>
<feature type="domain" description="DUF4220" evidence="2">
    <location>
        <begin position="42"/>
        <end position="121"/>
    </location>
</feature>
<dbReference type="AlphaFoldDB" id="A0A2I0VEW1"/>
<evidence type="ECO:0000256" key="1">
    <source>
        <dbReference type="SAM" id="Phobius"/>
    </source>
</evidence>
<keyword evidence="1" id="KW-0812">Transmembrane</keyword>
<accession>A0A2I0VEW1</accession>
<dbReference type="Pfam" id="PF13968">
    <property type="entry name" value="DUF4220"/>
    <property type="match status" value="1"/>
</dbReference>
<dbReference type="EMBL" id="KZ504539">
    <property type="protein sequence ID" value="PKU61961.1"/>
    <property type="molecule type" value="Genomic_DNA"/>
</dbReference>
<keyword evidence="4" id="KW-1185">Reference proteome</keyword>
<keyword evidence="1" id="KW-1133">Transmembrane helix</keyword>
<proteinExistence type="predicted"/>
<dbReference type="PANTHER" id="PTHR31325">
    <property type="entry name" value="OS01G0798800 PROTEIN-RELATED"/>
    <property type="match status" value="1"/>
</dbReference>
<protein>
    <recommendedName>
        <fullName evidence="2">DUF4220 domain-containing protein</fullName>
    </recommendedName>
</protein>
<dbReference type="Proteomes" id="UP000233837">
    <property type="component" value="Unassembled WGS sequence"/>
</dbReference>
<keyword evidence="1" id="KW-0472">Membrane</keyword>
<feature type="transmembrane region" description="Helical" evidence="1">
    <location>
        <begin position="38"/>
        <end position="57"/>
    </location>
</feature>
<reference evidence="3 4" key="1">
    <citation type="journal article" date="2016" name="Sci. Rep.">
        <title>The Dendrobium catenatum Lindl. genome sequence provides insights into polysaccharide synthase, floral development and adaptive evolution.</title>
        <authorList>
            <person name="Zhang G.Q."/>
            <person name="Xu Q."/>
            <person name="Bian C."/>
            <person name="Tsai W.C."/>
            <person name="Yeh C.M."/>
            <person name="Liu K.W."/>
            <person name="Yoshida K."/>
            <person name="Zhang L.S."/>
            <person name="Chang S.B."/>
            <person name="Chen F."/>
            <person name="Shi Y."/>
            <person name="Su Y.Y."/>
            <person name="Zhang Y.Q."/>
            <person name="Chen L.J."/>
            <person name="Yin Y."/>
            <person name="Lin M."/>
            <person name="Huang H."/>
            <person name="Deng H."/>
            <person name="Wang Z.W."/>
            <person name="Zhu S.L."/>
            <person name="Zhao X."/>
            <person name="Deng C."/>
            <person name="Niu S.C."/>
            <person name="Huang J."/>
            <person name="Wang M."/>
            <person name="Liu G.H."/>
            <person name="Yang H.J."/>
            <person name="Xiao X.J."/>
            <person name="Hsiao Y.Y."/>
            <person name="Wu W.L."/>
            <person name="Chen Y.Y."/>
            <person name="Mitsuda N."/>
            <person name="Ohme-Takagi M."/>
            <person name="Luo Y.B."/>
            <person name="Van de Peer Y."/>
            <person name="Liu Z.J."/>
        </authorList>
    </citation>
    <scope>NUCLEOTIDE SEQUENCE [LARGE SCALE GENOMIC DNA]</scope>
    <source>
        <tissue evidence="3">The whole plant</tissue>
    </source>
</reference>
<evidence type="ECO:0000313" key="3">
    <source>
        <dbReference type="EMBL" id="PKU61961.1"/>
    </source>
</evidence>
<name>A0A2I0VEW1_9ASPA</name>
<gene>
    <name evidence="3" type="ORF">MA16_Dca027869</name>
</gene>
<evidence type="ECO:0000259" key="2">
    <source>
        <dbReference type="Pfam" id="PF13968"/>
    </source>
</evidence>
<sequence length="185" mass="21057">MIPPPPLLSSLFGLPSSSSILVALTLSLPTLRKITNFGLAIFSGLVTSFFISFYVLFRSLPNTRLLVPTLLIFLVSIIKYVERSYSLFKASIKGIQSSVEEERWQVITTAWVELLHKGAMDSKASKHMKQLSRGDELLNFMWFCSKHLMLDDMHVRGIHDMAGVHQKAKHFVSEIELCLQDYTFY</sequence>
<feature type="transmembrane region" description="Helical" evidence="1">
    <location>
        <begin position="6"/>
        <end position="26"/>
    </location>
</feature>